<reference evidence="1 2" key="1">
    <citation type="submission" date="2015-01" db="EMBL/GenBank/DDBJ databases">
        <title>Evolution of Trichinella species and genotypes.</title>
        <authorList>
            <person name="Korhonen P.K."/>
            <person name="Edoardo P."/>
            <person name="Giuseppe L.R."/>
            <person name="Gasser R.B."/>
        </authorList>
    </citation>
    <scope>NUCLEOTIDE SEQUENCE [LARGE SCALE GENOMIC DNA]</scope>
    <source>
        <strain evidence="1">ISS588</strain>
    </source>
</reference>
<keyword evidence="2" id="KW-1185">Reference proteome</keyword>
<gene>
    <name evidence="1" type="ORF">T4B_2354</name>
</gene>
<accession>A0A0V1GAE6</accession>
<dbReference type="EMBL" id="JYDS01004370">
    <property type="protein sequence ID" value="KRY95242.1"/>
    <property type="molecule type" value="Genomic_DNA"/>
</dbReference>
<proteinExistence type="predicted"/>
<evidence type="ECO:0000313" key="1">
    <source>
        <dbReference type="EMBL" id="KRY95242.1"/>
    </source>
</evidence>
<dbReference type="Proteomes" id="UP000054805">
    <property type="component" value="Unassembled WGS sequence"/>
</dbReference>
<evidence type="ECO:0000313" key="2">
    <source>
        <dbReference type="Proteomes" id="UP000054805"/>
    </source>
</evidence>
<comment type="caution">
    <text evidence="1">The sequence shown here is derived from an EMBL/GenBank/DDBJ whole genome shotgun (WGS) entry which is preliminary data.</text>
</comment>
<dbReference type="AlphaFoldDB" id="A0A0V1GAE6"/>
<sequence length="38" mass="4152">MEVLHHTAAGSISCSFRIDLTSVPAADFTRALRFMPSD</sequence>
<name>A0A0V1GAE6_TRIPS</name>
<protein>
    <submittedName>
        <fullName evidence="1">Uncharacterized protein</fullName>
    </submittedName>
</protein>
<organism evidence="1 2">
    <name type="scientific">Trichinella pseudospiralis</name>
    <name type="common">Parasitic roundworm</name>
    <dbReference type="NCBI Taxonomy" id="6337"/>
    <lineage>
        <taxon>Eukaryota</taxon>
        <taxon>Metazoa</taxon>
        <taxon>Ecdysozoa</taxon>
        <taxon>Nematoda</taxon>
        <taxon>Enoplea</taxon>
        <taxon>Dorylaimia</taxon>
        <taxon>Trichinellida</taxon>
        <taxon>Trichinellidae</taxon>
        <taxon>Trichinella</taxon>
    </lineage>
</organism>